<dbReference type="EMBL" id="JAPYKS010000034">
    <property type="protein sequence ID" value="MEI9412649.1"/>
    <property type="molecule type" value="Genomic_DNA"/>
</dbReference>
<dbReference type="Proteomes" id="UP001387293">
    <property type="component" value="Unassembled WGS sequence"/>
</dbReference>
<gene>
    <name evidence="2" type="ORF">O7A60_28440</name>
</gene>
<reference evidence="2 3" key="1">
    <citation type="submission" date="2022-12" db="EMBL/GenBank/DDBJ databases">
        <authorList>
            <person name="Muema E."/>
        </authorList>
    </citation>
    <scope>NUCLEOTIDE SEQUENCE [LARGE SCALE GENOMIC DNA]</scope>
    <source>
        <strain evidence="3">1326</strain>
    </source>
</reference>
<keyword evidence="3" id="KW-1185">Reference proteome</keyword>
<proteinExistence type="predicted"/>
<feature type="signal peptide" evidence="1">
    <location>
        <begin position="1"/>
        <end position="22"/>
    </location>
</feature>
<sequence>MRILSSAVASLVLMGSLGAAFADDVVVLKPEEQTIVREYVNKQPLASVNLLGLELKLGSSVPDKVELREVPNIKYRVAVINDQTVLVDPETHQIVEVLH</sequence>
<dbReference type="RefSeq" id="WP_337109029.1">
    <property type="nucleotide sequence ID" value="NZ_JAPYKS010000034.1"/>
</dbReference>
<organism evidence="2 3">
    <name type="scientific">Mesorhizobium salmacidum</name>
    <dbReference type="NCBI Taxonomy" id="3015171"/>
    <lineage>
        <taxon>Bacteria</taxon>
        <taxon>Pseudomonadati</taxon>
        <taxon>Pseudomonadota</taxon>
        <taxon>Alphaproteobacteria</taxon>
        <taxon>Hyphomicrobiales</taxon>
        <taxon>Phyllobacteriaceae</taxon>
        <taxon>Mesorhizobium</taxon>
    </lineage>
</organism>
<evidence type="ECO:0000256" key="1">
    <source>
        <dbReference type="SAM" id="SignalP"/>
    </source>
</evidence>
<protein>
    <submittedName>
        <fullName evidence="2">DUF1236 domain-containing protein</fullName>
    </submittedName>
</protein>
<evidence type="ECO:0000313" key="2">
    <source>
        <dbReference type="EMBL" id="MEI9412649.1"/>
    </source>
</evidence>
<feature type="chain" id="PRO_5046198364" evidence="1">
    <location>
        <begin position="23"/>
        <end position="99"/>
    </location>
</feature>
<comment type="caution">
    <text evidence="2">The sequence shown here is derived from an EMBL/GenBank/DDBJ whole genome shotgun (WGS) entry which is preliminary data.</text>
</comment>
<dbReference type="Pfam" id="PF06823">
    <property type="entry name" value="DUF1236"/>
    <property type="match status" value="1"/>
</dbReference>
<name>A0ABU8L3V1_9HYPH</name>
<accession>A0ABU8L3V1</accession>
<evidence type="ECO:0000313" key="3">
    <source>
        <dbReference type="Proteomes" id="UP001387293"/>
    </source>
</evidence>
<dbReference type="InterPro" id="IPR009642">
    <property type="entry name" value="DUF1236"/>
</dbReference>
<keyword evidence="1" id="KW-0732">Signal</keyword>